<comment type="similarity">
    <text evidence="7">Belongs to the binding-protein-dependent transport system permease family.</text>
</comment>
<accession>A0A561CZA1</accession>
<evidence type="ECO:0000256" key="6">
    <source>
        <dbReference type="ARBA" id="ARBA00023136"/>
    </source>
</evidence>
<evidence type="ECO:0000256" key="2">
    <source>
        <dbReference type="ARBA" id="ARBA00022448"/>
    </source>
</evidence>
<keyword evidence="4 7" id="KW-0812">Transmembrane</keyword>
<proteinExistence type="inferred from homology"/>
<dbReference type="InterPro" id="IPR035906">
    <property type="entry name" value="MetI-like_sf"/>
</dbReference>
<keyword evidence="10" id="KW-1185">Reference proteome</keyword>
<feature type="transmembrane region" description="Helical" evidence="7">
    <location>
        <begin position="30"/>
        <end position="54"/>
    </location>
</feature>
<keyword evidence="3" id="KW-1003">Cell membrane</keyword>
<dbReference type="PANTHER" id="PTHR30193:SF37">
    <property type="entry name" value="INNER MEMBRANE ABC TRANSPORTER PERMEASE PROTEIN YCJO"/>
    <property type="match status" value="1"/>
</dbReference>
<evidence type="ECO:0000256" key="1">
    <source>
        <dbReference type="ARBA" id="ARBA00004651"/>
    </source>
</evidence>
<sequence length="316" mass="35830">MLTNFSSTIEKNNTQIVTVKQKKKWLNKEAIFALLFIAPTFLGLLIFYMLPAIASFVLSFSSWDGITAPVFVGFENIRTLFVDPTFQRSIINTIVFTIVSVPLSVVIATLVSLMLNQKIKGMVFYRTLYFLPVVTMPVAVGMVWKWLYNTDYGLINYLLGVFHLPQPSWLFDPNIALFSVILVYVWMTIGHNVILLLAGLQGVSNSYYEAAQIDGASKFRQFLNITLPLITPTLFFVFITSMISSLQMFDLIFVMIGDNNALLDPLRTIVFGVYESGFKYSQMGMASAQAFLLFLAILAITIIQFIFQKKWVHYDS</sequence>
<evidence type="ECO:0000313" key="9">
    <source>
        <dbReference type="EMBL" id="TWD96549.1"/>
    </source>
</evidence>
<reference evidence="9 10" key="1">
    <citation type="submission" date="2019-06" db="EMBL/GenBank/DDBJ databases">
        <title>Sorghum-associated microbial communities from plants grown in Nebraska, USA.</title>
        <authorList>
            <person name="Schachtman D."/>
        </authorList>
    </citation>
    <scope>NUCLEOTIDE SEQUENCE [LARGE SCALE GENOMIC DNA]</scope>
    <source>
        <strain evidence="9 10">2482</strain>
    </source>
</reference>
<comment type="caution">
    <text evidence="9">The sequence shown here is derived from an EMBL/GenBank/DDBJ whole genome shotgun (WGS) entry which is preliminary data.</text>
</comment>
<protein>
    <submittedName>
        <fullName evidence="9">Carbohydrate ABC transporter membrane protein 1 (CUT1 family)</fullName>
    </submittedName>
</protein>
<evidence type="ECO:0000259" key="8">
    <source>
        <dbReference type="PROSITE" id="PS50928"/>
    </source>
</evidence>
<dbReference type="EMBL" id="VIVN01000011">
    <property type="protein sequence ID" value="TWD96549.1"/>
    <property type="molecule type" value="Genomic_DNA"/>
</dbReference>
<evidence type="ECO:0000256" key="3">
    <source>
        <dbReference type="ARBA" id="ARBA00022475"/>
    </source>
</evidence>
<dbReference type="SUPFAM" id="SSF161098">
    <property type="entry name" value="MetI-like"/>
    <property type="match status" value="1"/>
</dbReference>
<feature type="transmembrane region" description="Helical" evidence="7">
    <location>
        <begin position="175"/>
        <end position="200"/>
    </location>
</feature>
<dbReference type="InterPro" id="IPR000515">
    <property type="entry name" value="MetI-like"/>
</dbReference>
<evidence type="ECO:0000256" key="4">
    <source>
        <dbReference type="ARBA" id="ARBA00022692"/>
    </source>
</evidence>
<name>A0A561CZA1_9BACI</name>
<dbReference type="PANTHER" id="PTHR30193">
    <property type="entry name" value="ABC TRANSPORTER PERMEASE PROTEIN"/>
    <property type="match status" value="1"/>
</dbReference>
<organism evidence="9 10">
    <name type="scientific">Neobacillus bataviensis</name>
    <dbReference type="NCBI Taxonomy" id="220685"/>
    <lineage>
        <taxon>Bacteria</taxon>
        <taxon>Bacillati</taxon>
        <taxon>Bacillota</taxon>
        <taxon>Bacilli</taxon>
        <taxon>Bacillales</taxon>
        <taxon>Bacillaceae</taxon>
        <taxon>Neobacillus</taxon>
    </lineage>
</organism>
<keyword evidence="5 7" id="KW-1133">Transmembrane helix</keyword>
<feature type="domain" description="ABC transmembrane type-1" evidence="8">
    <location>
        <begin position="90"/>
        <end position="304"/>
    </location>
</feature>
<gene>
    <name evidence="9" type="ORF">FB550_111209</name>
</gene>
<keyword evidence="6 7" id="KW-0472">Membrane</keyword>
<dbReference type="AlphaFoldDB" id="A0A561CZA1"/>
<dbReference type="Proteomes" id="UP000319671">
    <property type="component" value="Unassembled WGS sequence"/>
</dbReference>
<feature type="transmembrane region" description="Helical" evidence="7">
    <location>
        <begin position="127"/>
        <end position="147"/>
    </location>
</feature>
<dbReference type="Gene3D" id="1.10.3720.10">
    <property type="entry name" value="MetI-like"/>
    <property type="match status" value="1"/>
</dbReference>
<comment type="subcellular location">
    <subcellularLocation>
        <location evidence="1 7">Cell membrane</location>
        <topology evidence="1 7">Multi-pass membrane protein</topology>
    </subcellularLocation>
</comment>
<feature type="transmembrane region" description="Helical" evidence="7">
    <location>
        <begin position="286"/>
        <end position="307"/>
    </location>
</feature>
<feature type="transmembrane region" description="Helical" evidence="7">
    <location>
        <begin position="90"/>
        <end position="115"/>
    </location>
</feature>
<evidence type="ECO:0000313" key="10">
    <source>
        <dbReference type="Proteomes" id="UP000319671"/>
    </source>
</evidence>
<dbReference type="InterPro" id="IPR051393">
    <property type="entry name" value="ABC_transporter_permease"/>
</dbReference>
<dbReference type="CDD" id="cd06261">
    <property type="entry name" value="TM_PBP2"/>
    <property type="match status" value="1"/>
</dbReference>
<dbReference type="GO" id="GO:0055085">
    <property type="term" value="P:transmembrane transport"/>
    <property type="evidence" value="ECO:0007669"/>
    <property type="project" value="InterPro"/>
</dbReference>
<feature type="transmembrane region" description="Helical" evidence="7">
    <location>
        <begin position="221"/>
        <end position="243"/>
    </location>
</feature>
<dbReference type="PROSITE" id="PS50928">
    <property type="entry name" value="ABC_TM1"/>
    <property type="match status" value="1"/>
</dbReference>
<evidence type="ECO:0000256" key="5">
    <source>
        <dbReference type="ARBA" id="ARBA00022989"/>
    </source>
</evidence>
<dbReference type="GO" id="GO:0005886">
    <property type="term" value="C:plasma membrane"/>
    <property type="evidence" value="ECO:0007669"/>
    <property type="project" value="UniProtKB-SubCell"/>
</dbReference>
<keyword evidence="2 7" id="KW-0813">Transport</keyword>
<dbReference type="Pfam" id="PF00528">
    <property type="entry name" value="BPD_transp_1"/>
    <property type="match status" value="1"/>
</dbReference>
<evidence type="ECO:0000256" key="7">
    <source>
        <dbReference type="RuleBase" id="RU363032"/>
    </source>
</evidence>